<dbReference type="STRING" id="1121338.CLTEP_15320"/>
<feature type="transmembrane region" description="Helical" evidence="11">
    <location>
        <begin position="139"/>
        <end position="155"/>
    </location>
</feature>
<dbReference type="NCBIfam" id="TIGR02210">
    <property type="entry name" value="rodA_shape"/>
    <property type="match status" value="1"/>
</dbReference>
<keyword evidence="7" id="KW-0573">Peptidoglycan synthesis</keyword>
<dbReference type="EMBL" id="LTBA01000015">
    <property type="protein sequence ID" value="KYH34484.1"/>
    <property type="molecule type" value="Genomic_DNA"/>
</dbReference>
<protein>
    <submittedName>
        <fullName evidence="12">Lipid II flippase FtsW</fullName>
    </submittedName>
</protein>
<evidence type="ECO:0000256" key="4">
    <source>
        <dbReference type="ARBA" id="ARBA00022679"/>
    </source>
</evidence>
<keyword evidence="8 11" id="KW-1133">Transmembrane helix</keyword>
<keyword evidence="6" id="KW-0133">Cell shape</keyword>
<dbReference type="PROSITE" id="PS51257">
    <property type="entry name" value="PROKAR_LIPOPROTEIN"/>
    <property type="match status" value="1"/>
</dbReference>
<dbReference type="InterPro" id="IPR001182">
    <property type="entry name" value="FtsW/RodA"/>
</dbReference>
<dbReference type="PROSITE" id="PS00428">
    <property type="entry name" value="FTSW_RODA_SPOVE"/>
    <property type="match status" value="1"/>
</dbReference>
<evidence type="ECO:0000256" key="7">
    <source>
        <dbReference type="ARBA" id="ARBA00022984"/>
    </source>
</evidence>
<feature type="transmembrane region" description="Helical" evidence="11">
    <location>
        <begin position="47"/>
        <end position="68"/>
    </location>
</feature>
<dbReference type="GO" id="GO:0008360">
    <property type="term" value="P:regulation of cell shape"/>
    <property type="evidence" value="ECO:0007669"/>
    <property type="project" value="UniProtKB-KW"/>
</dbReference>
<dbReference type="InterPro" id="IPR018365">
    <property type="entry name" value="Cell_cycle_FtsW-rel_CS"/>
</dbReference>
<evidence type="ECO:0000256" key="11">
    <source>
        <dbReference type="SAM" id="Phobius"/>
    </source>
</evidence>
<keyword evidence="10" id="KW-0961">Cell wall biogenesis/degradation</keyword>
<keyword evidence="3" id="KW-0328">Glycosyltransferase</keyword>
<evidence type="ECO:0000256" key="3">
    <source>
        <dbReference type="ARBA" id="ARBA00022676"/>
    </source>
</evidence>
<evidence type="ECO:0000256" key="5">
    <source>
        <dbReference type="ARBA" id="ARBA00022692"/>
    </source>
</evidence>
<reference evidence="12 13" key="1">
    <citation type="submission" date="2016-02" db="EMBL/GenBank/DDBJ databases">
        <title>Genome sequence of Clostridium tepidiprofundi DSM 19306.</title>
        <authorList>
            <person name="Poehlein A."/>
            <person name="Daniel R."/>
        </authorList>
    </citation>
    <scope>NUCLEOTIDE SEQUENCE [LARGE SCALE GENOMIC DNA]</scope>
    <source>
        <strain evidence="12 13">DSM 19306</strain>
    </source>
</reference>
<evidence type="ECO:0000313" key="13">
    <source>
        <dbReference type="Proteomes" id="UP000075531"/>
    </source>
</evidence>
<dbReference type="GO" id="GO:0005886">
    <property type="term" value="C:plasma membrane"/>
    <property type="evidence" value="ECO:0007669"/>
    <property type="project" value="TreeGrafter"/>
</dbReference>
<dbReference type="PATRIC" id="fig|1121338.3.peg.1577"/>
<evidence type="ECO:0000256" key="6">
    <source>
        <dbReference type="ARBA" id="ARBA00022960"/>
    </source>
</evidence>
<feature type="transmembrane region" description="Helical" evidence="11">
    <location>
        <begin position="337"/>
        <end position="358"/>
    </location>
</feature>
<evidence type="ECO:0000256" key="9">
    <source>
        <dbReference type="ARBA" id="ARBA00023136"/>
    </source>
</evidence>
<proteinExistence type="predicted"/>
<feature type="transmembrane region" description="Helical" evidence="11">
    <location>
        <begin position="161"/>
        <end position="180"/>
    </location>
</feature>
<dbReference type="GO" id="GO:0032153">
    <property type="term" value="C:cell division site"/>
    <property type="evidence" value="ECO:0007669"/>
    <property type="project" value="TreeGrafter"/>
</dbReference>
<keyword evidence="5 11" id="KW-0812">Transmembrane</keyword>
<feature type="transmembrane region" description="Helical" evidence="11">
    <location>
        <begin position="299"/>
        <end position="317"/>
    </location>
</feature>
<evidence type="ECO:0000256" key="8">
    <source>
        <dbReference type="ARBA" id="ARBA00022989"/>
    </source>
</evidence>
<dbReference type="Pfam" id="PF01098">
    <property type="entry name" value="FTSW_RODA_SPOVE"/>
    <property type="match status" value="1"/>
</dbReference>
<name>A0A151B3I9_9CLOT</name>
<evidence type="ECO:0000256" key="10">
    <source>
        <dbReference type="ARBA" id="ARBA00023316"/>
    </source>
</evidence>
<keyword evidence="9 11" id="KW-0472">Membrane</keyword>
<dbReference type="RefSeq" id="WP_066824926.1">
    <property type="nucleotide sequence ID" value="NZ_LTBA01000015.1"/>
</dbReference>
<evidence type="ECO:0000256" key="1">
    <source>
        <dbReference type="ARBA" id="ARBA00004141"/>
    </source>
</evidence>
<comment type="caution">
    <text evidence="12">The sequence shown here is derived from an EMBL/GenBank/DDBJ whole genome shotgun (WGS) entry which is preliminary data.</text>
</comment>
<comment type="subcellular location">
    <subcellularLocation>
        <location evidence="1">Membrane</location>
        <topology evidence="1">Multi-pass membrane protein</topology>
    </subcellularLocation>
</comment>
<feature type="transmembrane region" description="Helical" evidence="11">
    <location>
        <begin position="270"/>
        <end position="287"/>
    </location>
</feature>
<dbReference type="GO" id="GO:0071555">
    <property type="term" value="P:cell wall organization"/>
    <property type="evidence" value="ECO:0007669"/>
    <property type="project" value="UniProtKB-KW"/>
</dbReference>
<dbReference type="GO" id="GO:0016757">
    <property type="term" value="F:glycosyltransferase activity"/>
    <property type="evidence" value="ECO:0007669"/>
    <property type="project" value="UniProtKB-KW"/>
</dbReference>
<dbReference type="GO" id="GO:0015648">
    <property type="term" value="F:lipid-linked peptidoglycan transporter activity"/>
    <property type="evidence" value="ECO:0007669"/>
    <property type="project" value="TreeGrafter"/>
</dbReference>
<accession>A0A151B3I9</accession>
<gene>
    <name evidence="12" type="primary">ftsW_3</name>
    <name evidence="12" type="ORF">CLTEP_15320</name>
</gene>
<dbReference type="Proteomes" id="UP000075531">
    <property type="component" value="Unassembled WGS sequence"/>
</dbReference>
<dbReference type="GO" id="GO:0051301">
    <property type="term" value="P:cell division"/>
    <property type="evidence" value="ECO:0007669"/>
    <property type="project" value="InterPro"/>
</dbReference>
<keyword evidence="13" id="KW-1185">Reference proteome</keyword>
<dbReference type="PANTHER" id="PTHR30474:SF1">
    <property type="entry name" value="PEPTIDOGLYCAN GLYCOSYLTRANSFERASE MRDB"/>
    <property type="match status" value="1"/>
</dbReference>
<organism evidence="12 13">
    <name type="scientific">Clostridium tepidiprofundi DSM 19306</name>
    <dbReference type="NCBI Taxonomy" id="1121338"/>
    <lineage>
        <taxon>Bacteria</taxon>
        <taxon>Bacillati</taxon>
        <taxon>Bacillota</taxon>
        <taxon>Clostridia</taxon>
        <taxon>Eubacteriales</taxon>
        <taxon>Clostridiaceae</taxon>
        <taxon>Clostridium</taxon>
    </lineage>
</organism>
<dbReference type="InterPro" id="IPR011923">
    <property type="entry name" value="RodA/MrdB"/>
</dbReference>
<feature type="transmembrane region" description="Helical" evidence="11">
    <location>
        <begin position="187"/>
        <end position="207"/>
    </location>
</feature>
<dbReference type="PANTHER" id="PTHR30474">
    <property type="entry name" value="CELL CYCLE PROTEIN"/>
    <property type="match status" value="1"/>
</dbReference>
<keyword evidence="4" id="KW-0808">Transferase</keyword>
<feature type="transmembrane region" description="Helical" evidence="11">
    <location>
        <begin position="15"/>
        <end position="35"/>
    </location>
</feature>
<dbReference type="OrthoDB" id="9812661at2"/>
<dbReference type="AlphaFoldDB" id="A0A151B3I9"/>
<dbReference type="GO" id="GO:0009252">
    <property type="term" value="P:peptidoglycan biosynthetic process"/>
    <property type="evidence" value="ECO:0007669"/>
    <property type="project" value="UniProtKB-KW"/>
</dbReference>
<feature type="transmembrane region" description="Helical" evidence="11">
    <location>
        <begin position="74"/>
        <end position="92"/>
    </location>
</feature>
<evidence type="ECO:0000313" key="12">
    <source>
        <dbReference type="EMBL" id="KYH34484.1"/>
    </source>
</evidence>
<sequence length="366" mass="40888">MIYKFFIGKKMLKRLNLGVLITAIIIVLFGCMNIYSVGGMYYMKLQLTWLVLGLITVYVILLFDYMFLQNIAGILYWFSIFLLLLNDFLLGSTTKGATSWIKFGNRAIQPSEFAKLALIIMLSKKLEDMEGNINEPKNFITLVIYALIPMILIVIQPDMGMTMVCFFTVLGIFFAAGLNLKVIIGGLNGILALVAIIWNSPLMKPYWKGRLVSFLNPEKYELDYGHQLIESQRGIGSGGVFGTGFLRGKQFKFVPEAHTDFVFSVLGEEWGLLGGIFLLILYGVLIYNMINTARKSKDIFGTMLCVGIISSLLFSVLQNIGMTIGIMPITGITLPFMSYGGSSMLTNFMSIGIVLNVGMRNKKLNF</sequence>
<evidence type="ECO:0000256" key="2">
    <source>
        <dbReference type="ARBA" id="ARBA00022475"/>
    </source>
</evidence>
<keyword evidence="2" id="KW-1003">Cell membrane</keyword>